<dbReference type="PRINTS" id="PR01550">
    <property type="entry name" value="TOP6AFAMILY"/>
</dbReference>
<dbReference type="GO" id="GO:0005524">
    <property type="term" value="F:ATP binding"/>
    <property type="evidence" value="ECO:0007669"/>
    <property type="project" value="InterPro"/>
</dbReference>
<dbReference type="GO" id="GO:0003677">
    <property type="term" value="F:DNA binding"/>
    <property type="evidence" value="ECO:0007669"/>
    <property type="project" value="UniProtKB-UniRule"/>
</dbReference>
<reference evidence="16" key="1">
    <citation type="submission" date="2020-11" db="EMBL/GenBank/DDBJ databases">
        <authorList>
            <consortium name="DOE Joint Genome Institute"/>
            <person name="Ahrendt S."/>
            <person name="Riley R."/>
            <person name="Andreopoulos W."/>
            <person name="Labutti K."/>
            <person name="Pangilinan J."/>
            <person name="Ruiz-Duenas F.J."/>
            <person name="Barrasa J.M."/>
            <person name="Sanchez-Garcia M."/>
            <person name="Camarero S."/>
            <person name="Miyauchi S."/>
            <person name="Serrano A."/>
            <person name="Linde D."/>
            <person name="Babiker R."/>
            <person name="Drula E."/>
            <person name="Ayuso-Fernandez I."/>
            <person name="Pacheco R."/>
            <person name="Padilla G."/>
            <person name="Ferreira P."/>
            <person name="Barriuso J."/>
            <person name="Kellner H."/>
            <person name="Castanera R."/>
            <person name="Alfaro M."/>
            <person name="Ramirez L."/>
            <person name="Pisabarro A.G."/>
            <person name="Kuo A."/>
            <person name="Tritt A."/>
            <person name="Lipzen A."/>
            <person name="He G."/>
            <person name="Yan M."/>
            <person name="Ng V."/>
            <person name="Cullen D."/>
            <person name="Martin F."/>
            <person name="Rosso M.-N."/>
            <person name="Henrissat B."/>
            <person name="Hibbett D."/>
            <person name="Martinez A.T."/>
            <person name="Grigoriev I.V."/>
        </authorList>
    </citation>
    <scope>NUCLEOTIDE SEQUENCE</scope>
    <source>
        <strain evidence="16">CBS 247.69</strain>
    </source>
</reference>
<dbReference type="EMBL" id="MU150273">
    <property type="protein sequence ID" value="KAF9462276.1"/>
    <property type="molecule type" value="Genomic_DNA"/>
</dbReference>
<accession>A0A9P6CDW8</accession>
<keyword evidence="9 12" id="KW-0238">DNA-binding</keyword>
<feature type="active site" description="O-(5'-phospho-DNA)-tyrosine intermediate" evidence="12">
    <location>
        <position position="159"/>
    </location>
</feature>
<dbReference type="PRINTS" id="PR01551">
    <property type="entry name" value="SPO11HOMOLOG"/>
</dbReference>
<feature type="compositionally biased region" description="Polar residues" evidence="13">
    <location>
        <begin position="24"/>
        <end position="40"/>
    </location>
</feature>
<gene>
    <name evidence="16" type="ORF">BDZ94DRAFT_1290336</name>
</gene>
<evidence type="ECO:0000256" key="3">
    <source>
        <dbReference type="ARBA" id="ARBA00004123"/>
    </source>
</evidence>
<evidence type="ECO:0000256" key="5">
    <source>
        <dbReference type="ARBA" id="ARBA00012895"/>
    </source>
</evidence>
<dbReference type="Pfam" id="PF04406">
    <property type="entry name" value="TP6A_N"/>
    <property type="match status" value="1"/>
</dbReference>
<dbReference type="PROSITE" id="PS52041">
    <property type="entry name" value="TOPO_IIB"/>
    <property type="match status" value="1"/>
</dbReference>
<evidence type="ECO:0000256" key="7">
    <source>
        <dbReference type="ARBA" id="ARBA00022842"/>
    </source>
</evidence>
<protein>
    <recommendedName>
        <fullName evidence="5">DNA topoisomerase (ATP-hydrolyzing)</fullName>
        <ecNumber evidence="5">5.6.2.2</ecNumber>
    </recommendedName>
</protein>
<dbReference type="PANTHER" id="PTHR10848">
    <property type="entry name" value="MEIOTIC RECOMBINATION PROTEIN SPO11"/>
    <property type="match status" value="1"/>
</dbReference>
<dbReference type="AlphaFoldDB" id="A0A9P6CDW8"/>
<dbReference type="GO" id="GO:0042138">
    <property type="term" value="P:meiotic DNA double-strand break formation"/>
    <property type="evidence" value="ECO:0007669"/>
    <property type="project" value="InterPro"/>
</dbReference>
<keyword evidence="7" id="KW-0460">Magnesium</keyword>
<evidence type="ECO:0000259" key="15">
    <source>
        <dbReference type="Pfam" id="PF21180"/>
    </source>
</evidence>
<evidence type="ECO:0000256" key="10">
    <source>
        <dbReference type="ARBA" id="ARBA00023235"/>
    </source>
</evidence>
<evidence type="ECO:0000256" key="13">
    <source>
        <dbReference type="SAM" id="MobiDB-lite"/>
    </source>
</evidence>
<dbReference type="GO" id="GO:0000706">
    <property type="term" value="P:meiotic DNA double-strand break processing"/>
    <property type="evidence" value="ECO:0007669"/>
    <property type="project" value="TreeGrafter"/>
</dbReference>
<evidence type="ECO:0000256" key="12">
    <source>
        <dbReference type="PROSITE-ProRule" id="PRU01385"/>
    </source>
</evidence>
<dbReference type="GO" id="GO:0000228">
    <property type="term" value="C:nuclear chromosome"/>
    <property type="evidence" value="ECO:0007669"/>
    <property type="project" value="TreeGrafter"/>
</dbReference>
<dbReference type="InterPro" id="IPR036388">
    <property type="entry name" value="WH-like_DNA-bd_sf"/>
</dbReference>
<dbReference type="EC" id="5.6.2.2" evidence="5"/>
<feature type="domain" description="Topoisomerase 6 subunit A/Spo11 TOPRIM" evidence="15">
    <location>
        <begin position="236"/>
        <end position="403"/>
    </location>
</feature>
<proteinExistence type="inferred from homology"/>
<comment type="subcellular location">
    <subcellularLocation>
        <location evidence="3">Nucleus</location>
    </subcellularLocation>
</comment>
<dbReference type="Gene3D" id="3.40.1360.10">
    <property type="match status" value="1"/>
</dbReference>
<comment type="cofactor">
    <cofactor evidence="2">
        <name>Mg(2+)</name>
        <dbReference type="ChEBI" id="CHEBI:18420"/>
    </cofactor>
</comment>
<keyword evidence="6" id="KW-0479">Metal-binding</keyword>
<dbReference type="Pfam" id="PF21180">
    <property type="entry name" value="TOP6A-Spo11_Toprim"/>
    <property type="match status" value="1"/>
</dbReference>
<evidence type="ECO:0000256" key="2">
    <source>
        <dbReference type="ARBA" id="ARBA00001946"/>
    </source>
</evidence>
<comment type="similarity">
    <text evidence="4 12">Belongs to the TOP6A family.</text>
</comment>
<dbReference type="GO" id="GO:0003918">
    <property type="term" value="F:DNA topoisomerase type II (double strand cut, ATP-hydrolyzing) activity"/>
    <property type="evidence" value="ECO:0007669"/>
    <property type="project" value="UniProtKB-UniRule"/>
</dbReference>
<feature type="domain" description="Spo11/DNA topoisomerase VI subunit A N-terminal" evidence="14">
    <location>
        <begin position="131"/>
        <end position="191"/>
    </location>
</feature>
<evidence type="ECO:0000256" key="4">
    <source>
        <dbReference type="ARBA" id="ARBA00006559"/>
    </source>
</evidence>
<dbReference type="PANTHER" id="PTHR10848:SF0">
    <property type="entry name" value="MEIOTIC RECOMBINATION PROTEIN SPO11"/>
    <property type="match status" value="1"/>
</dbReference>
<comment type="caution">
    <text evidence="16">The sequence shown here is derived from an EMBL/GenBank/DDBJ whole genome shotgun (WGS) entry which is preliminary data.</text>
</comment>
<dbReference type="CDD" id="cd00223">
    <property type="entry name" value="TOPRIM_TopoIIB_SPO"/>
    <property type="match status" value="1"/>
</dbReference>
<dbReference type="GO" id="GO:0046872">
    <property type="term" value="F:metal ion binding"/>
    <property type="evidence" value="ECO:0007669"/>
    <property type="project" value="UniProtKB-KW"/>
</dbReference>
<evidence type="ECO:0000313" key="16">
    <source>
        <dbReference type="EMBL" id="KAF9462276.1"/>
    </source>
</evidence>
<evidence type="ECO:0000256" key="11">
    <source>
        <dbReference type="ARBA" id="ARBA00023242"/>
    </source>
</evidence>
<dbReference type="InterPro" id="IPR013048">
    <property type="entry name" value="Meiotic_Spo11"/>
</dbReference>
<keyword evidence="8 12" id="KW-0799">Topoisomerase</keyword>
<dbReference type="GO" id="GO:0007131">
    <property type="term" value="P:reciprocal meiotic recombination"/>
    <property type="evidence" value="ECO:0007669"/>
    <property type="project" value="TreeGrafter"/>
</dbReference>
<dbReference type="SUPFAM" id="SSF56726">
    <property type="entry name" value="DNA topoisomerase IV, alpha subunit"/>
    <property type="match status" value="1"/>
</dbReference>
<dbReference type="InterPro" id="IPR036078">
    <property type="entry name" value="Spo11/TopoVI_A_sf"/>
</dbReference>
<comment type="catalytic activity">
    <reaction evidence="1 12">
        <text>ATP-dependent breakage, passage and rejoining of double-stranded DNA.</text>
        <dbReference type="EC" id="5.6.2.2"/>
    </reaction>
</comment>
<organism evidence="16 17">
    <name type="scientific">Collybia nuda</name>
    <dbReference type="NCBI Taxonomy" id="64659"/>
    <lineage>
        <taxon>Eukaryota</taxon>
        <taxon>Fungi</taxon>
        <taxon>Dikarya</taxon>
        <taxon>Basidiomycota</taxon>
        <taxon>Agaricomycotina</taxon>
        <taxon>Agaricomycetes</taxon>
        <taxon>Agaricomycetidae</taxon>
        <taxon>Agaricales</taxon>
        <taxon>Tricholomatineae</taxon>
        <taxon>Clitocybaceae</taxon>
        <taxon>Collybia</taxon>
    </lineage>
</organism>
<evidence type="ECO:0000256" key="1">
    <source>
        <dbReference type="ARBA" id="ARBA00000185"/>
    </source>
</evidence>
<dbReference type="InterPro" id="IPR034136">
    <property type="entry name" value="TOPRIM_Topo6A/Spo11"/>
</dbReference>
<sequence>MLLQDLVLDCDSTEHENVMESDTADSGSEVGSSPTSTPDSSMEAVDCIEDMVFSLLSQLAFSGRATSPTVFNSKDLGTCESEEIGETDRKLMTQSKIELQLVDRSKEAGSSASEFRCITYPRKNPKGSAKPLAQLFRVLDLAHEAVINGVPVTKRDIYYKDVPLFKKQRVVDDLVDDVAATFGLGRSDLNIRATSKGLVCGSGLTICLQSGEVLHGSLIPVGEDIETFRLDEDVTWVLIVEKDAVFQTLCRLNLVNNHSLPGRGIIITGKGYPDVATRHLVKSLADALPMRIPIVALVDGDPHGLDILSVYKYGSQRLRHESNKLAAMRVKWLGLWASELERFGIDRDKLLPITQHDEKKALTMLRRHSCIMPRKWRRELMYMLHIRCKAEIEILSTMKIDLSTHSDYNHTLKGQNEDFHDRSTL</sequence>
<dbReference type="InterPro" id="IPR013049">
    <property type="entry name" value="Spo11/TopoVI_A_N"/>
</dbReference>
<evidence type="ECO:0000256" key="8">
    <source>
        <dbReference type="ARBA" id="ARBA00023029"/>
    </source>
</evidence>
<evidence type="ECO:0000259" key="14">
    <source>
        <dbReference type="Pfam" id="PF04406"/>
    </source>
</evidence>
<keyword evidence="11" id="KW-0539">Nucleus</keyword>
<feature type="region of interest" description="Disordered" evidence="13">
    <location>
        <begin position="15"/>
        <end position="41"/>
    </location>
</feature>
<keyword evidence="17" id="KW-1185">Reference proteome</keyword>
<evidence type="ECO:0000256" key="6">
    <source>
        <dbReference type="ARBA" id="ARBA00022723"/>
    </source>
</evidence>
<dbReference type="OrthoDB" id="5377392at2759"/>
<evidence type="ECO:0000313" key="17">
    <source>
        <dbReference type="Proteomes" id="UP000807353"/>
    </source>
</evidence>
<dbReference type="Proteomes" id="UP000807353">
    <property type="component" value="Unassembled WGS sequence"/>
</dbReference>
<name>A0A9P6CDW8_9AGAR</name>
<keyword evidence="10 12" id="KW-0413">Isomerase</keyword>
<evidence type="ECO:0000256" key="9">
    <source>
        <dbReference type="ARBA" id="ARBA00023125"/>
    </source>
</evidence>
<dbReference type="InterPro" id="IPR002815">
    <property type="entry name" value="Spo11/TopoVI_A"/>
</dbReference>
<dbReference type="Gene3D" id="1.10.10.10">
    <property type="entry name" value="Winged helix-like DNA-binding domain superfamily/Winged helix DNA-binding domain"/>
    <property type="match status" value="1"/>
</dbReference>